<dbReference type="Gene3D" id="1.10.443.10">
    <property type="entry name" value="Intergrase catalytic core"/>
    <property type="match status" value="1"/>
</dbReference>
<gene>
    <name evidence="6" type="ORF">EV148_105235</name>
</gene>
<organism evidence="6 7">
    <name type="scientific">Dokdonella fugitiva</name>
    <dbReference type="NCBI Taxonomy" id="328517"/>
    <lineage>
        <taxon>Bacteria</taxon>
        <taxon>Pseudomonadati</taxon>
        <taxon>Pseudomonadota</taxon>
        <taxon>Gammaproteobacteria</taxon>
        <taxon>Lysobacterales</taxon>
        <taxon>Rhodanobacteraceae</taxon>
        <taxon>Dokdonella</taxon>
    </lineage>
</organism>
<proteinExistence type="inferred from homology"/>
<dbReference type="PANTHER" id="PTHR30629">
    <property type="entry name" value="PROPHAGE INTEGRASE"/>
    <property type="match status" value="1"/>
</dbReference>
<sequence length="399" mass="43930">MGKLTALAIKSAAPGKLFDGGGLFLLVRQSGSRLWRMKYRFAGKELLLSFGAYPEVSLAEARQRRDEARALLREGVDPSQARRARKVAARVGAAESFRAIADEWLARQKDALAPVTRAKAQWLLGLLAPIHAMPIAAIAAPDVLAALRRIESAGTIETAHRARQKASQVFRYAVATGRAMRDPTADLRGALAPVVATSHAAITDPSKVAELLRALDGYIGQPTTAAALKLSALLFVRPGELRAMEWAEVDLDAHEWRIPASRMKMREGHVVPLATQAVAILRAIQPLTGSRRYVFPSLRTPDRPMSENTITAALRRLGYDGDTMTAHGFRAMASTRLNEMGWSPDVIERQLAHAERNKVRAVYNRAMYLKERIRMMQAWADYLDALRSGSNVVPMRAAR</sequence>
<evidence type="ECO:0000313" key="7">
    <source>
        <dbReference type="Proteomes" id="UP000294862"/>
    </source>
</evidence>
<dbReference type="Pfam" id="PF22022">
    <property type="entry name" value="Phage_int_M"/>
    <property type="match status" value="1"/>
</dbReference>
<keyword evidence="3" id="KW-0238">DNA-binding</keyword>
<dbReference type="Pfam" id="PF00589">
    <property type="entry name" value="Phage_integrase"/>
    <property type="match status" value="1"/>
</dbReference>
<evidence type="ECO:0000313" key="6">
    <source>
        <dbReference type="EMBL" id="TCO40440.1"/>
    </source>
</evidence>
<dbReference type="InterPro" id="IPR011010">
    <property type="entry name" value="DNA_brk_join_enz"/>
</dbReference>
<protein>
    <submittedName>
        <fullName evidence="6">Integrase</fullName>
    </submittedName>
</protein>
<dbReference type="InterPro" id="IPR010998">
    <property type="entry name" value="Integrase_recombinase_N"/>
</dbReference>
<comment type="caution">
    <text evidence="6">The sequence shown here is derived from an EMBL/GenBank/DDBJ whole genome shotgun (WGS) entry which is preliminary data.</text>
</comment>
<dbReference type="AlphaFoldDB" id="A0A4V2S2H3"/>
<dbReference type="Pfam" id="PF13356">
    <property type="entry name" value="Arm-DNA-bind_3"/>
    <property type="match status" value="1"/>
</dbReference>
<dbReference type="RefSeq" id="WP_131998121.1">
    <property type="nucleotide sequence ID" value="NZ_SLWQ01000005.1"/>
</dbReference>
<name>A0A4V2S2H3_9GAMM</name>
<keyword evidence="2" id="KW-0229">DNA integration</keyword>
<keyword evidence="4" id="KW-0233">DNA recombination</keyword>
<evidence type="ECO:0000256" key="1">
    <source>
        <dbReference type="ARBA" id="ARBA00008857"/>
    </source>
</evidence>
<comment type="similarity">
    <text evidence="1">Belongs to the 'phage' integrase family.</text>
</comment>
<evidence type="ECO:0000259" key="5">
    <source>
        <dbReference type="PROSITE" id="PS51898"/>
    </source>
</evidence>
<dbReference type="InterPro" id="IPR038488">
    <property type="entry name" value="Integrase_DNA-bd_sf"/>
</dbReference>
<evidence type="ECO:0000256" key="3">
    <source>
        <dbReference type="ARBA" id="ARBA00023125"/>
    </source>
</evidence>
<evidence type="ECO:0000256" key="2">
    <source>
        <dbReference type="ARBA" id="ARBA00022908"/>
    </source>
</evidence>
<dbReference type="PANTHER" id="PTHR30629:SF2">
    <property type="entry name" value="PROPHAGE INTEGRASE INTS-RELATED"/>
    <property type="match status" value="1"/>
</dbReference>
<dbReference type="CDD" id="cd00801">
    <property type="entry name" value="INT_P4_C"/>
    <property type="match status" value="1"/>
</dbReference>
<dbReference type="SUPFAM" id="SSF56349">
    <property type="entry name" value="DNA breaking-rejoining enzymes"/>
    <property type="match status" value="1"/>
</dbReference>
<feature type="domain" description="Tyr recombinase" evidence="5">
    <location>
        <begin position="198"/>
        <end position="376"/>
    </location>
</feature>
<evidence type="ECO:0000256" key="4">
    <source>
        <dbReference type="ARBA" id="ARBA00023172"/>
    </source>
</evidence>
<dbReference type="GO" id="GO:0003677">
    <property type="term" value="F:DNA binding"/>
    <property type="evidence" value="ECO:0007669"/>
    <property type="project" value="UniProtKB-KW"/>
</dbReference>
<dbReference type="InterPro" id="IPR002104">
    <property type="entry name" value="Integrase_catalytic"/>
</dbReference>
<dbReference type="Gene3D" id="1.10.150.130">
    <property type="match status" value="1"/>
</dbReference>
<accession>A0A4V2S2H3</accession>
<dbReference type="InterPro" id="IPR025166">
    <property type="entry name" value="Integrase_DNA_bind_dom"/>
</dbReference>
<dbReference type="GO" id="GO:0015074">
    <property type="term" value="P:DNA integration"/>
    <property type="evidence" value="ECO:0007669"/>
    <property type="project" value="UniProtKB-KW"/>
</dbReference>
<dbReference type="InterPro" id="IPR013762">
    <property type="entry name" value="Integrase-like_cat_sf"/>
</dbReference>
<dbReference type="PROSITE" id="PS51898">
    <property type="entry name" value="TYR_RECOMBINASE"/>
    <property type="match status" value="1"/>
</dbReference>
<reference evidence="6 7" key="1">
    <citation type="journal article" date="2015" name="Stand. Genomic Sci.">
        <title>Genomic Encyclopedia of Bacterial and Archaeal Type Strains, Phase III: the genomes of soil and plant-associated and newly described type strains.</title>
        <authorList>
            <person name="Whitman W.B."/>
            <person name="Woyke T."/>
            <person name="Klenk H.P."/>
            <person name="Zhou Y."/>
            <person name="Lilburn T.G."/>
            <person name="Beck B.J."/>
            <person name="De Vos P."/>
            <person name="Vandamme P."/>
            <person name="Eisen J.A."/>
            <person name="Garrity G."/>
            <person name="Hugenholtz P."/>
            <person name="Kyrpides N.C."/>
        </authorList>
    </citation>
    <scope>NUCLEOTIDE SEQUENCE [LARGE SCALE GENOMIC DNA]</scope>
    <source>
        <strain evidence="6 7">A3</strain>
    </source>
</reference>
<dbReference type="Gene3D" id="3.30.160.390">
    <property type="entry name" value="Integrase, DNA-binding domain"/>
    <property type="match status" value="1"/>
</dbReference>
<dbReference type="InterPro" id="IPR050808">
    <property type="entry name" value="Phage_Integrase"/>
</dbReference>
<dbReference type="InterPro" id="IPR053876">
    <property type="entry name" value="Phage_int_M"/>
</dbReference>
<dbReference type="OrthoDB" id="9795573at2"/>
<dbReference type="GO" id="GO:0006310">
    <property type="term" value="P:DNA recombination"/>
    <property type="evidence" value="ECO:0007669"/>
    <property type="project" value="UniProtKB-KW"/>
</dbReference>
<keyword evidence="7" id="KW-1185">Reference proteome</keyword>
<dbReference type="Proteomes" id="UP000294862">
    <property type="component" value="Unassembled WGS sequence"/>
</dbReference>
<dbReference type="EMBL" id="SLWQ01000005">
    <property type="protein sequence ID" value="TCO40440.1"/>
    <property type="molecule type" value="Genomic_DNA"/>
</dbReference>